<protein>
    <submittedName>
        <fullName evidence="2">Uncharacterized protein</fullName>
    </submittedName>
</protein>
<feature type="compositionally biased region" description="Polar residues" evidence="1">
    <location>
        <begin position="198"/>
        <end position="221"/>
    </location>
</feature>
<evidence type="ECO:0000256" key="1">
    <source>
        <dbReference type="SAM" id="MobiDB-lite"/>
    </source>
</evidence>
<name>A0A8X6FJL8_TRICU</name>
<keyword evidence="3" id="KW-1185">Reference proteome</keyword>
<feature type="compositionally biased region" description="Polar residues" evidence="1">
    <location>
        <begin position="84"/>
        <end position="97"/>
    </location>
</feature>
<dbReference type="Proteomes" id="UP000887116">
    <property type="component" value="Unassembled WGS sequence"/>
</dbReference>
<dbReference type="OrthoDB" id="6435289at2759"/>
<proteinExistence type="predicted"/>
<feature type="compositionally biased region" description="Polar residues" evidence="1">
    <location>
        <begin position="254"/>
        <end position="268"/>
    </location>
</feature>
<organism evidence="2 3">
    <name type="scientific">Trichonephila clavata</name>
    <name type="common">Joro spider</name>
    <name type="synonym">Nephila clavata</name>
    <dbReference type="NCBI Taxonomy" id="2740835"/>
    <lineage>
        <taxon>Eukaryota</taxon>
        <taxon>Metazoa</taxon>
        <taxon>Ecdysozoa</taxon>
        <taxon>Arthropoda</taxon>
        <taxon>Chelicerata</taxon>
        <taxon>Arachnida</taxon>
        <taxon>Araneae</taxon>
        <taxon>Araneomorphae</taxon>
        <taxon>Entelegynae</taxon>
        <taxon>Araneoidea</taxon>
        <taxon>Nephilidae</taxon>
        <taxon>Trichonephila</taxon>
    </lineage>
</organism>
<feature type="region of interest" description="Disordered" evidence="1">
    <location>
        <begin position="174"/>
        <end position="234"/>
    </location>
</feature>
<feature type="region of interest" description="Disordered" evidence="1">
    <location>
        <begin position="254"/>
        <end position="293"/>
    </location>
</feature>
<feature type="compositionally biased region" description="Polar residues" evidence="1">
    <location>
        <begin position="104"/>
        <end position="130"/>
    </location>
</feature>
<reference evidence="2" key="1">
    <citation type="submission" date="2020-07" db="EMBL/GenBank/DDBJ databases">
        <title>Multicomponent nature underlies the extraordinary mechanical properties of spider dragline silk.</title>
        <authorList>
            <person name="Kono N."/>
            <person name="Nakamura H."/>
            <person name="Mori M."/>
            <person name="Yoshida Y."/>
            <person name="Ohtoshi R."/>
            <person name="Malay A.D."/>
            <person name="Moran D.A.P."/>
            <person name="Tomita M."/>
            <person name="Numata K."/>
            <person name="Arakawa K."/>
        </authorList>
    </citation>
    <scope>NUCLEOTIDE SEQUENCE</scope>
</reference>
<evidence type="ECO:0000313" key="2">
    <source>
        <dbReference type="EMBL" id="GFQ81462.1"/>
    </source>
</evidence>
<dbReference type="EMBL" id="BMAO01032333">
    <property type="protein sequence ID" value="GFQ81462.1"/>
    <property type="molecule type" value="Genomic_DNA"/>
</dbReference>
<feature type="region of interest" description="Disordered" evidence="1">
    <location>
        <begin position="80"/>
        <end position="135"/>
    </location>
</feature>
<gene>
    <name evidence="2" type="primary">AVEN_111768_1</name>
    <name evidence="2" type="ORF">TNCT_62361</name>
</gene>
<accession>A0A8X6FJL8</accession>
<sequence>MIYIPGKLQNVTANRISTHLKMDVCVTPKVKTKSPSSECQLRNIKTEENAQRVNFRQNNNAPVNQTSFIPVFTKKTDMCHNFPKSATENKSKSSSAESGEPMKTINSLHSPSPRQKCLTDQSPGRAWNSQVRRRSVGFEDVTSLSSNYGYNLSNSKRILNETVNSNVAAELALRPNNPLNSENDKNYSYGKQKESESEFISATNQNSQVTENENNGFVQGNKSSQSLKDKSSKRKSSLNRMDFLDFSSACSGNIGQQKTSQLKNSSSDEGSDQPKSEFLSSKRKHCTPSSQSLLKDTNKQLNEVNYIFYIL</sequence>
<evidence type="ECO:0000313" key="3">
    <source>
        <dbReference type="Proteomes" id="UP000887116"/>
    </source>
</evidence>
<comment type="caution">
    <text evidence="2">The sequence shown here is derived from an EMBL/GenBank/DDBJ whole genome shotgun (WGS) entry which is preliminary data.</text>
</comment>
<dbReference type="AlphaFoldDB" id="A0A8X6FJL8"/>